<dbReference type="SUPFAM" id="SSF102198">
    <property type="entry name" value="Putative cyclase"/>
    <property type="match status" value="1"/>
</dbReference>
<accession>B8CYK6</accession>
<dbReference type="AlphaFoldDB" id="B8CYK6"/>
<protein>
    <submittedName>
        <fullName evidence="1">Cyclase family protein</fullName>
    </submittedName>
</protein>
<evidence type="ECO:0000313" key="1">
    <source>
        <dbReference type="EMBL" id="ACL70375.1"/>
    </source>
</evidence>
<dbReference type="Proteomes" id="UP000000719">
    <property type="component" value="Chromosome"/>
</dbReference>
<evidence type="ECO:0000313" key="2">
    <source>
        <dbReference type="Proteomes" id="UP000000719"/>
    </source>
</evidence>
<dbReference type="EMBL" id="CP001098">
    <property type="protein sequence ID" value="ACL70375.1"/>
    <property type="molecule type" value="Genomic_DNA"/>
</dbReference>
<dbReference type="GO" id="GO:0019441">
    <property type="term" value="P:L-tryptophan catabolic process to kynurenine"/>
    <property type="evidence" value="ECO:0007669"/>
    <property type="project" value="InterPro"/>
</dbReference>
<keyword evidence="2" id="KW-1185">Reference proteome</keyword>
<gene>
    <name evidence="1" type="ordered locus">Hore_16260</name>
</gene>
<dbReference type="GO" id="GO:0004061">
    <property type="term" value="F:arylformamidase activity"/>
    <property type="evidence" value="ECO:0007669"/>
    <property type="project" value="InterPro"/>
</dbReference>
<dbReference type="KEGG" id="hor:Hore_16260"/>
<organism evidence="1 2">
    <name type="scientific">Halothermothrix orenii (strain H 168 / OCM 544 / DSM 9562)</name>
    <dbReference type="NCBI Taxonomy" id="373903"/>
    <lineage>
        <taxon>Bacteria</taxon>
        <taxon>Bacillati</taxon>
        <taxon>Bacillota</taxon>
        <taxon>Clostridia</taxon>
        <taxon>Halanaerobiales</taxon>
        <taxon>Halothermotrichaceae</taxon>
        <taxon>Halothermothrix</taxon>
    </lineage>
</organism>
<dbReference type="Pfam" id="PF04199">
    <property type="entry name" value="Cyclase"/>
    <property type="match status" value="1"/>
</dbReference>
<dbReference type="PANTHER" id="PTHR31118">
    <property type="entry name" value="CYCLASE-LIKE PROTEIN 2"/>
    <property type="match status" value="1"/>
</dbReference>
<name>B8CYK6_HALOH</name>
<dbReference type="Gene3D" id="3.50.30.50">
    <property type="entry name" value="Putative cyclase"/>
    <property type="match status" value="1"/>
</dbReference>
<dbReference type="InterPro" id="IPR037175">
    <property type="entry name" value="KFase_sf"/>
</dbReference>
<dbReference type="HOGENOM" id="CLU_030671_3_1_9"/>
<dbReference type="InterPro" id="IPR007325">
    <property type="entry name" value="KFase/CYL"/>
</dbReference>
<reference evidence="1 2" key="1">
    <citation type="journal article" date="2009" name="PLoS ONE">
        <title>Genome analysis of the anaerobic thermohalophilic bacterium Halothermothrix orenii.</title>
        <authorList>
            <person name="Mavromatis K."/>
            <person name="Ivanova N."/>
            <person name="Anderson I."/>
            <person name="Lykidis A."/>
            <person name="Hooper S.D."/>
            <person name="Sun H."/>
            <person name="Kunin V."/>
            <person name="Lapidus A."/>
            <person name="Hugenholtz P."/>
            <person name="Patel B."/>
            <person name="Kyrpides N.C."/>
        </authorList>
    </citation>
    <scope>NUCLEOTIDE SEQUENCE [LARGE SCALE GENOMIC DNA]</scope>
    <source>
        <strain evidence="2">H 168 / OCM 544 / DSM 9562</strain>
    </source>
</reference>
<dbReference type="STRING" id="373903.Hore_16260"/>
<sequence>MKPVFSVVQDFLSSDVHQTKVTLDLHTGTHLDTPLHMIENGDDIEYFNLEDVISKCTVLDLTGVDDKITETHLSGKNISSNEFVLLKTENSTRDDFTTDFVFLSETGAEYLARQNITGVGIDSLGIERNQPGHPTHKILLSKGIYIIEGLRLEDVPEGNYYLLMVPLNIKHADGVPVRVLLIDELKSFINSL</sequence>
<dbReference type="PANTHER" id="PTHR31118:SF12">
    <property type="entry name" value="CYCLASE-LIKE PROTEIN 2"/>
    <property type="match status" value="1"/>
</dbReference>
<proteinExistence type="predicted"/>
<dbReference type="eggNOG" id="COG1878">
    <property type="taxonomic scope" value="Bacteria"/>
</dbReference>